<feature type="compositionally biased region" description="Polar residues" evidence="3">
    <location>
        <begin position="198"/>
        <end position="209"/>
    </location>
</feature>
<dbReference type="Gene3D" id="6.10.20.40">
    <property type="entry name" value="TEA/ATTS domain"/>
    <property type="match status" value="1"/>
</dbReference>
<feature type="region of interest" description="Disordered" evidence="3">
    <location>
        <begin position="169"/>
        <end position="209"/>
    </location>
</feature>
<sequence length="414" mass="45824">MVYNHSDPPNPYPSHHDDLYPPCAIDTIALPSRTTVERDAPAIGFDITMTGRKIWKLTKAKSEESKAERVWPLEIETKLIEALERYKVPNQLPRRTRFQRFPRRNRFISDYIFNTTGSVRTAKQVGSRLQQLRDSCKDPRITRLITDVEFSMNTSSSAPYVYIGQPSAEMNLSSPDSDSPKSPFIETAQPLPTRKQDFQTSKHLSIPTTHSLATKADELSWDSTEQNYHPPAQETLAQHWSSSTVPCSQIHNPSLSTCSGLLSFDDTDDSSPQDSEPSSSYSATSSSHSLVPSLSFYGEGPFDIDPTQNFHSPPFLEPLTLPSALHFEDSAATSYAPPHLPSGGYISVKQEAVEPSNWTAASSVGTYNVNTSSTSLSDALGCQYPCTSQHDARAPPVLDSHSSPAYNHTIQYHA</sequence>
<comment type="similarity">
    <text evidence="1">Belongs to the TEC1 family.</text>
</comment>
<dbReference type="AlphaFoldDB" id="A0A0D7BKD6"/>
<dbReference type="STRING" id="1314674.A0A0D7BKD6"/>
<dbReference type="OrthoDB" id="10006572at2759"/>
<protein>
    <recommendedName>
        <fullName evidence="4">TEA domain-containing protein</fullName>
    </recommendedName>
</protein>
<evidence type="ECO:0000256" key="3">
    <source>
        <dbReference type="SAM" id="MobiDB-lite"/>
    </source>
</evidence>
<proteinExistence type="inferred from homology"/>
<feature type="domain" description="TEA" evidence="4">
    <location>
        <begin position="64"/>
        <end position="139"/>
    </location>
</feature>
<accession>A0A0D7BKD6</accession>
<organism evidence="5 6">
    <name type="scientific">Cylindrobasidium torrendii FP15055 ss-10</name>
    <dbReference type="NCBI Taxonomy" id="1314674"/>
    <lineage>
        <taxon>Eukaryota</taxon>
        <taxon>Fungi</taxon>
        <taxon>Dikarya</taxon>
        <taxon>Basidiomycota</taxon>
        <taxon>Agaricomycotina</taxon>
        <taxon>Agaricomycetes</taxon>
        <taxon>Agaricomycetidae</taxon>
        <taxon>Agaricales</taxon>
        <taxon>Marasmiineae</taxon>
        <taxon>Physalacriaceae</taxon>
        <taxon>Cylindrobasidium</taxon>
    </lineage>
</organism>
<dbReference type="PROSITE" id="PS51088">
    <property type="entry name" value="TEA_2"/>
    <property type="match status" value="1"/>
</dbReference>
<keyword evidence="6" id="KW-1185">Reference proteome</keyword>
<dbReference type="Proteomes" id="UP000054007">
    <property type="component" value="Unassembled WGS sequence"/>
</dbReference>
<feature type="region of interest" description="Disordered" evidence="3">
    <location>
        <begin position="261"/>
        <end position="288"/>
    </location>
</feature>
<evidence type="ECO:0000259" key="4">
    <source>
        <dbReference type="PROSITE" id="PS51088"/>
    </source>
</evidence>
<dbReference type="EMBL" id="KN880473">
    <property type="protein sequence ID" value="KIY70081.1"/>
    <property type="molecule type" value="Genomic_DNA"/>
</dbReference>
<dbReference type="SMART" id="SM00426">
    <property type="entry name" value="TEA"/>
    <property type="match status" value="1"/>
</dbReference>
<name>A0A0D7BKD6_9AGAR</name>
<feature type="compositionally biased region" description="Low complexity" evidence="3">
    <location>
        <begin position="173"/>
        <end position="183"/>
    </location>
</feature>
<feature type="compositionally biased region" description="Low complexity" evidence="3">
    <location>
        <begin position="272"/>
        <end position="288"/>
    </location>
</feature>
<dbReference type="InterPro" id="IPR000818">
    <property type="entry name" value="TEA/ATTS_dom"/>
</dbReference>
<dbReference type="InterPro" id="IPR038096">
    <property type="entry name" value="TEA/ATTS_sf"/>
</dbReference>
<gene>
    <name evidence="5" type="ORF">CYLTODRAFT_442203</name>
</gene>
<evidence type="ECO:0000256" key="1">
    <source>
        <dbReference type="ARBA" id="ARBA00008421"/>
    </source>
</evidence>
<feature type="region of interest" description="Disordered" evidence="3">
    <location>
        <begin position="393"/>
        <end position="414"/>
    </location>
</feature>
<dbReference type="GO" id="GO:0003700">
    <property type="term" value="F:DNA-binding transcription factor activity"/>
    <property type="evidence" value="ECO:0007669"/>
    <property type="project" value="InterPro"/>
</dbReference>
<evidence type="ECO:0000313" key="5">
    <source>
        <dbReference type="EMBL" id="KIY70081.1"/>
    </source>
</evidence>
<dbReference type="Pfam" id="PF01285">
    <property type="entry name" value="TEA"/>
    <property type="match status" value="1"/>
</dbReference>
<feature type="compositionally biased region" description="Polar residues" evidence="3">
    <location>
        <begin position="400"/>
        <end position="414"/>
    </location>
</feature>
<reference evidence="5 6" key="1">
    <citation type="journal article" date="2015" name="Fungal Genet. Biol.">
        <title>Evolution of novel wood decay mechanisms in Agaricales revealed by the genome sequences of Fistulina hepatica and Cylindrobasidium torrendii.</title>
        <authorList>
            <person name="Floudas D."/>
            <person name="Held B.W."/>
            <person name="Riley R."/>
            <person name="Nagy L.G."/>
            <person name="Koehler G."/>
            <person name="Ransdell A.S."/>
            <person name="Younus H."/>
            <person name="Chow J."/>
            <person name="Chiniquy J."/>
            <person name="Lipzen A."/>
            <person name="Tritt A."/>
            <person name="Sun H."/>
            <person name="Haridas S."/>
            <person name="LaButti K."/>
            <person name="Ohm R.A."/>
            <person name="Kues U."/>
            <person name="Blanchette R.A."/>
            <person name="Grigoriev I.V."/>
            <person name="Minto R.E."/>
            <person name="Hibbett D.S."/>
        </authorList>
    </citation>
    <scope>NUCLEOTIDE SEQUENCE [LARGE SCALE GENOMIC DNA]</scope>
    <source>
        <strain evidence="5 6">FP15055 ss-10</strain>
    </source>
</reference>
<evidence type="ECO:0000256" key="2">
    <source>
        <dbReference type="PROSITE-ProRule" id="PRU00505"/>
    </source>
</evidence>
<feature type="DNA-binding region" description="TEA" evidence="2">
    <location>
        <begin position="64"/>
        <end position="139"/>
    </location>
</feature>
<evidence type="ECO:0000313" key="6">
    <source>
        <dbReference type="Proteomes" id="UP000054007"/>
    </source>
</evidence>